<comment type="similarity">
    <text evidence="8">Belongs to the glycosyltransferase group 1 family.</text>
</comment>
<sequence length="430" mass="45317">MTGETAPRPQPRLTALLRAYLAATALAPGILARLARKGHTSQGADPSRISERFGQASAPRPDGPLIWINAASVGEVASSLDLARDLQDATGAGLLFTTTTATGAETLARRLPQAMHQFQPIDTPAAVRGFLDHWRPDLALFMENDLWPRLMMQTDRRGIPIAVINARASRTRLRAPRTVTAILGRAALISAQDAATATQLRALALDPARILDTGDLKAAAAPLPADPRRLDPLRQAIGARPVWVAASTHPGDEAAVIAAHQAALHTHPDLLLILVPRHPQRGADLAAQVSGAGLHMVRRSTGALPGDDTQIYLADTLGEMGLFYRLAPLAFLGGSFGPEGGHNPYEPAVLGAAVLHGPGVANFAQAYDGMTRAGAARAVSDGADLGAQVSALINSDRLARMRDAARSLSQDGAQARRALLARLTPLLARR</sequence>
<evidence type="ECO:0000259" key="10">
    <source>
        <dbReference type="Pfam" id="PF04413"/>
    </source>
</evidence>
<gene>
    <name evidence="11" type="ORF">ACFQ3C_02655</name>
</gene>
<comment type="function">
    <text evidence="1 8">Involved in lipopolysaccharide (LPS) biosynthesis. Catalyzes the transfer of 3-deoxy-D-manno-octulosonate (Kdo) residue(s) from CMP-Kdo to lipid IV(A), the tetraacyldisaccharide-1,4'-bisphosphate precursor of lipid A.</text>
</comment>
<keyword evidence="8" id="KW-1003">Cell membrane</keyword>
<reference evidence="12" key="1">
    <citation type="journal article" date="2019" name="Int. J. Syst. Evol. Microbiol.">
        <title>The Global Catalogue of Microorganisms (GCM) 10K type strain sequencing project: providing services to taxonomists for standard genome sequencing and annotation.</title>
        <authorList>
            <consortium name="The Broad Institute Genomics Platform"/>
            <consortium name="The Broad Institute Genome Sequencing Center for Infectious Disease"/>
            <person name="Wu L."/>
            <person name="Ma J."/>
        </authorList>
    </citation>
    <scope>NUCLEOTIDE SEQUENCE [LARGE SCALE GENOMIC DNA]</scope>
    <source>
        <strain evidence="12">CCUG 55328</strain>
    </source>
</reference>
<dbReference type="Pfam" id="PF04413">
    <property type="entry name" value="Glycos_transf_N"/>
    <property type="match status" value="1"/>
</dbReference>
<dbReference type="RefSeq" id="WP_380788880.1">
    <property type="nucleotide sequence ID" value="NZ_JBHTKR010000001.1"/>
</dbReference>
<evidence type="ECO:0000256" key="1">
    <source>
        <dbReference type="ARBA" id="ARBA00003394"/>
    </source>
</evidence>
<evidence type="ECO:0000256" key="7">
    <source>
        <dbReference type="ARBA" id="ARBA00049183"/>
    </source>
</evidence>
<evidence type="ECO:0000256" key="4">
    <source>
        <dbReference type="ARBA" id="ARBA00019077"/>
    </source>
</evidence>
<evidence type="ECO:0000313" key="12">
    <source>
        <dbReference type="Proteomes" id="UP001597151"/>
    </source>
</evidence>
<comment type="pathway">
    <text evidence="2 8">Bacterial outer membrane biogenesis; LPS core biosynthesis.</text>
</comment>
<name>A0ABW3T8N9_9RHOB</name>
<evidence type="ECO:0000256" key="3">
    <source>
        <dbReference type="ARBA" id="ARBA00012621"/>
    </source>
</evidence>
<comment type="catalytic activity">
    <reaction evidence="7 8">
        <text>lipid IVA (E. coli) + CMP-3-deoxy-beta-D-manno-octulosonate = alpha-Kdo-(2-&gt;6)-lipid IVA (E. coli) + CMP + H(+)</text>
        <dbReference type="Rhea" id="RHEA:28066"/>
        <dbReference type="ChEBI" id="CHEBI:15378"/>
        <dbReference type="ChEBI" id="CHEBI:58603"/>
        <dbReference type="ChEBI" id="CHEBI:60364"/>
        <dbReference type="ChEBI" id="CHEBI:60377"/>
        <dbReference type="ChEBI" id="CHEBI:85987"/>
        <dbReference type="EC" id="2.4.99.12"/>
    </reaction>
</comment>
<evidence type="ECO:0000256" key="9">
    <source>
        <dbReference type="SAM" id="MobiDB-lite"/>
    </source>
</evidence>
<protein>
    <recommendedName>
        <fullName evidence="4 8">3-deoxy-D-manno-octulosonic acid transferase</fullName>
        <shortName evidence="8">Kdo transferase</shortName>
        <ecNumber evidence="3 8">2.4.99.12</ecNumber>
    </recommendedName>
    <alternativeName>
        <fullName evidence="6 8">Lipid IV(A) 3-deoxy-D-manno-octulosonic acid transferase</fullName>
    </alternativeName>
</protein>
<dbReference type="PANTHER" id="PTHR42755:SF1">
    <property type="entry name" value="3-DEOXY-D-MANNO-OCTULOSONIC ACID TRANSFERASE, MITOCHONDRIAL-RELATED"/>
    <property type="match status" value="1"/>
</dbReference>
<accession>A0ABW3T8N9</accession>
<proteinExistence type="inferred from homology"/>
<evidence type="ECO:0000256" key="2">
    <source>
        <dbReference type="ARBA" id="ARBA00004713"/>
    </source>
</evidence>
<dbReference type="EC" id="2.4.99.12" evidence="3 8"/>
<feature type="domain" description="3-deoxy-D-manno-octulosonic-acid transferase N-terminal" evidence="10">
    <location>
        <begin position="48"/>
        <end position="218"/>
    </location>
</feature>
<keyword evidence="5 8" id="KW-0808">Transferase</keyword>
<dbReference type="Gene3D" id="3.40.50.2000">
    <property type="entry name" value="Glycogen Phosphorylase B"/>
    <property type="match status" value="1"/>
</dbReference>
<comment type="subcellular location">
    <subcellularLocation>
        <location evidence="8">Cell membrane</location>
    </subcellularLocation>
</comment>
<organism evidence="11 12">
    <name type="scientific">Seohaeicola saemankumensis</name>
    <dbReference type="NCBI Taxonomy" id="481181"/>
    <lineage>
        <taxon>Bacteria</taxon>
        <taxon>Pseudomonadati</taxon>
        <taxon>Pseudomonadota</taxon>
        <taxon>Alphaproteobacteria</taxon>
        <taxon>Rhodobacterales</taxon>
        <taxon>Roseobacteraceae</taxon>
        <taxon>Seohaeicola</taxon>
    </lineage>
</organism>
<feature type="region of interest" description="Disordered" evidence="9">
    <location>
        <begin position="37"/>
        <end position="57"/>
    </location>
</feature>
<dbReference type="InterPro" id="IPR038107">
    <property type="entry name" value="Glycos_transf_N_sf"/>
</dbReference>
<keyword evidence="8" id="KW-0472">Membrane</keyword>
<dbReference type="PANTHER" id="PTHR42755">
    <property type="entry name" value="3-DEOXY-MANNO-OCTULOSONATE CYTIDYLYLTRANSFERASE"/>
    <property type="match status" value="1"/>
</dbReference>
<evidence type="ECO:0000256" key="6">
    <source>
        <dbReference type="ARBA" id="ARBA00031445"/>
    </source>
</evidence>
<evidence type="ECO:0000313" key="11">
    <source>
        <dbReference type="EMBL" id="MFD1193569.1"/>
    </source>
</evidence>
<keyword evidence="8" id="KW-0448">Lipopolysaccharide biosynthesis</keyword>
<evidence type="ECO:0000256" key="5">
    <source>
        <dbReference type="ARBA" id="ARBA00022679"/>
    </source>
</evidence>
<dbReference type="GO" id="GO:0016740">
    <property type="term" value="F:transferase activity"/>
    <property type="evidence" value="ECO:0007669"/>
    <property type="project" value="UniProtKB-KW"/>
</dbReference>
<dbReference type="EMBL" id="JBHTKR010000001">
    <property type="protein sequence ID" value="MFD1193569.1"/>
    <property type="molecule type" value="Genomic_DNA"/>
</dbReference>
<evidence type="ECO:0000256" key="8">
    <source>
        <dbReference type="RuleBase" id="RU365103"/>
    </source>
</evidence>
<dbReference type="InterPro" id="IPR007507">
    <property type="entry name" value="Glycos_transf_N"/>
</dbReference>
<comment type="caution">
    <text evidence="11">The sequence shown here is derived from an EMBL/GenBank/DDBJ whole genome shotgun (WGS) entry which is preliminary data.</text>
</comment>
<keyword evidence="12" id="KW-1185">Reference proteome</keyword>
<dbReference type="SUPFAM" id="SSF53756">
    <property type="entry name" value="UDP-Glycosyltransferase/glycogen phosphorylase"/>
    <property type="match status" value="1"/>
</dbReference>
<dbReference type="Proteomes" id="UP001597151">
    <property type="component" value="Unassembled WGS sequence"/>
</dbReference>
<dbReference type="InterPro" id="IPR039901">
    <property type="entry name" value="Kdotransferase"/>
</dbReference>
<dbReference type="Gene3D" id="3.40.50.11720">
    <property type="entry name" value="3-Deoxy-D-manno-octulosonic-acid transferase, N-terminal domain"/>
    <property type="match status" value="1"/>
</dbReference>